<keyword evidence="3" id="KW-1185">Reference proteome</keyword>
<dbReference type="PANTHER" id="PTHR40072:SF1">
    <property type="entry name" value="MOLYBDOPTERIN-GUANINE DINUCLEOTIDE BIOSYNTHESIS ADAPTER PROTEIN"/>
    <property type="match status" value="1"/>
</dbReference>
<comment type="caution">
    <text evidence="2">The sequence shown here is derived from an EMBL/GenBank/DDBJ whole genome shotgun (WGS) entry which is preliminary data.</text>
</comment>
<accession>A0A840Y2G5</accession>
<evidence type="ECO:0000259" key="1">
    <source>
        <dbReference type="Pfam" id="PF03205"/>
    </source>
</evidence>
<organism evidence="2 3">
    <name type="scientific">Muricoccus pecuniae</name>
    <dbReference type="NCBI Taxonomy" id="693023"/>
    <lineage>
        <taxon>Bacteria</taxon>
        <taxon>Pseudomonadati</taxon>
        <taxon>Pseudomonadota</taxon>
        <taxon>Alphaproteobacteria</taxon>
        <taxon>Acetobacterales</taxon>
        <taxon>Roseomonadaceae</taxon>
        <taxon>Muricoccus</taxon>
    </lineage>
</organism>
<reference evidence="2 3" key="1">
    <citation type="submission" date="2020-08" db="EMBL/GenBank/DDBJ databases">
        <title>Genomic Encyclopedia of Type Strains, Phase IV (KMG-IV): sequencing the most valuable type-strain genomes for metagenomic binning, comparative biology and taxonomic classification.</title>
        <authorList>
            <person name="Goeker M."/>
        </authorList>
    </citation>
    <scope>NUCLEOTIDE SEQUENCE [LARGE SCALE GENOMIC DNA]</scope>
    <source>
        <strain evidence="2 3">DSM 25622</strain>
    </source>
</reference>
<dbReference type="GO" id="GO:0005525">
    <property type="term" value="F:GTP binding"/>
    <property type="evidence" value="ECO:0007669"/>
    <property type="project" value="InterPro"/>
</dbReference>
<proteinExistence type="predicted"/>
<sequence>MRVFGIVGSCAAKAGIVPGLVAELTRRGLRASTIKHVPDDLDLDRPGTGSWAAREAGAEEIILASGTRHVLMRELRRMEDEPEVEALLARLSPVDIVLLEGFRLSPYPKLEAVRAGGDRRLLALDDPSVLAVTGDRPVAAPVPFLPLADRAGLADFVLAHAAEPFAPGMGLSAPAPGVLA</sequence>
<dbReference type="InterPro" id="IPR052539">
    <property type="entry name" value="MGD_biosynthesis_adapter"/>
</dbReference>
<gene>
    <name evidence="2" type="ORF">FHS87_003343</name>
</gene>
<feature type="domain" description="Molybdopterin-guanine dinucleotide biosynthesis protein B (MobB)" evidence="1">
    <location>
        <begin position="5"/>
        <end position="133"/>
    </location>
</feature>
<dbReference type="SUPFAM" id="SSF52540">
    <property type="entry name" value="P-loop containing nucleoside triphosphate hydrolases"/>
    <property type="match status" value="1"/>
</dbReference>
<dbReference type="InterPro" id="IPR004435">
    <property type="entry name" value="MobB_dom"/>
</dbReference>
<dbReference type="GO" id="GO:0006777">
    <property type="term" value="P:Mo-molybdopterin cofactor biosynthetic process"/>
    <property type="evidence" value="ECO:0007669"/>
    <property type="project" value="InterPro"/>
</dbReference>
<dbReference type="Pfam" id="PF03205">
    <property type="entry name" value="MobB"/>
    <property type="match status" value="1"/>
</dbReference>
<dbReference type="AlphaFoldDB" id="A0A840Y2G5"/>
<dbReference type="Proteomes" id="UP000580654">
    <property type="component" value="Unassembled WGS sequence"/>
</dbReference>
<evidence type="ECO:0000313" key="2">
    <source>
        <dbReference type="EMBL" id="MBB5695288.1"/>
    </source>
</evidence>
<dbReference type="Gene3D" id="3.40.50.300">
    <property type="entry name" value="P-loop containing nucleotide triphosphate hydrolases"/>
    <property type="match status" value="1"/>
</dbReference>
<dbReference type="NCBIfam" id="TIGR00176">
    <property type="entry name" value="mobB"/>
    <property type="match status" value="1"/>
</dbReference>
<evidence type="ECO:0000313" key="3">
    <source>
        <dbReference type="Proteomes" id="UP000580654"/>
    </source>
</evidence>
<protein>
    <submittedName>
        <fullName evidence="2">Molybdopterin-guanine dinucleotide biosynthesis protein MobB</fullName>
    </submittedName>
</protein>
<dbReference type="CDD" id="cd03116">
    <property type="entry name" value="MobB"/>
    <property type="match status" value="1"/>
</dbReference>
<name>A0A840Y2G5_9PROT</name>
<dbReference type="PANTHER" id="PTHR40072">
    <property type="entry name" value="MOLYBDOPTERIN-GUANINE DINUCLEOTIDE BIOSYNTHESIS ADAPTER PROTEIN-RELATED"/>
    <property type="match status" value="1"/>
</dbReference>
<dbReference type="RefSeq" id="WP_184520494.1">
    <property type="nucleotide sequence ID" value="NZ_JACIJD010000016.1"/>
</dbReference>
<dbReference type="EMBL" id="JACIJD010000016">
    <property type="protein sequence ID" value="MBB5695288.1"/>
    <property type="molecule type" value="Genomic_DNA"/>
</dbReference>
<dbReference type="InterPro" id="IPR027417">
    <property type="entry name" value="P-loop_NTPase"/>
</dbReference>